<protein>
    <submittedName>
        <fullName evidence="2">DUF4381 domain-containing protein</fullName>
    </submittedName>
</protein>
<accession>A0A4Q9GK42</accession>
<dbReference type="Proteomes" id="UP000291613">
    <property type="component" value="Unassembled WGS sequence"/>
</dbReference>
<name>A0A4Q9GK42_9HYPH</name>
<sequence length="150" mass="16142">MQHDDPLAGLRALHLPPVQSSWWSDLGFAVALGLALALIAALAFRALFRPRGSLRREALAAFETAASLPTPERRAAQAVLLRRVVKTKAGPAEANATGAAWAETLDRVFGTELFSKGRGRVFADGLYGRQKEDDPALDGELAALLARLKR</sequence>
<dbReference type="AlphaFoldDB" id="A0A4Q9GK42"/>
<dbReference type="OrthoDB" id="8448886at2"/>
<evidence type="ECO:0000256" key="1">
    <source>
        <dbReference type="SAM" id="Phobius"/>
    </source>
</evidence>
<dbReference type="InterPro" id="IPR025489">
    <property type="entry name" value="DUF4381"/>
</dbReference>
<keyword evidence="1" id="KW-1133">Transmembrane helix</keyword>
<dbReference type="EMBL" id="SIUB01000002">
    <property type="protein sequence ID" value="TBN54542.1"/>
    <property type="molecule type" value="Genomic_DNA"/>
</dbReference>
<keyword evidence="1" id="KW-0812">Transmembrane</keyword>
<organism evidence="2 3">
    <name type="scientific">Hansschlegelia quercus</name>
    <dbReference type="NCBI Taxonomy" id="2528245"/>
    <lineage>
        <taxon>Bacteria</taxon>
        <taxon>Pseudomonadati</taxon>
        <taxon>Pseudomonadota</taxon>
        <taxon>Alphaproteobacteria</taxon>
        <taxon>Hyphomicrobiales</taxon>
        <taxon>Methylopilaceae</taxon>
        <taxon>Hansschlegelia</taxon>
    </lineage>
</organism>
<keyword evidence="1" id="KW-0472">Membrane</keyword>
<keyword evidence="3" id="KW-1185">Reference proteome</keyword>
<comment type="caution">
    <text evidence="2">The sequence shown here is derived from an EMBL/GenBank/DDBJ whole genome shotgun (WGS) entry which is preliminary data.</text>
</comment>
<feature type="transmembrane region" description="Helical" evidence="1">
    <location>
        <begin position="26"/>
        <end position="48"/>
    </location>
</feature>
<proteinExistence type="predicted"/>
<dbReference type="RefSeq" id="WP_131002347.1">
    <property type="nucleotide sequence ID" value="NZ_JBHSZR010000005.1"/>
</dbReference>
<gene>
    <name evidence="2" type="ORF">EYR15_06865</name>
</gene>
<reference evidence="2 3" key="1">
    <citation type="submission" date="2019-02" db="EMBL/GenBank/DDBJ databases">
        <title>Hansschlegelia quercus sp. nov., a novel methylotrophic bacterium from buds of oak (Quercus robur L.).</title>
        <authorList>
            <person name="Agafonova N.V."/>
            <person name="Kaparullina E.N."/>
            <person name="Grouzdev D.S."/>
            <person name="Doronina N.V."/>
        </authorList>
    </citation>
    <scope>NUCLEOTIDE SEQUENCE [LARGE SCALE GENOMIC DNA]</scope>
    <source>
        <strain evidence="2 3">Dub</strain>
    </source>
</reference>
<evidence type="ECO:0000313" key="3">
    <source>
        <dbReference type="Proteomes" id="UP000291613"/>
    </source>
</evidence>
<dbReference type="Pfam" id="PF14316">
    <property type="entry name" value="DUF4381"/>
    <property type="match status" value="1"/>
</dbReference>
<evidence type="ECO:0000313" key="2">
    <source>
        <dbReference type="EMBL" id="TBN54542.1"/>
    </source>
</evidence>